<dbReference type="PANTHER" id="PTHR10344">
    <property type="entry name" value="THYMIDYLATE KINASE"/>
    <property type="match status" value="1"/>
</dbReference>
<dbReference type="Gene3D" id="3.40.50.300">
    <property type="entry name" value="P-loop containing nucleotide triphosphate hydrolases"/>
    <property type="match status" value="1"/>
</dbReference>
<evidence type="ECO:0000256" key="12">
    <source>
        <dbReference type="HAMAP-Rule" id="MF_00165"/>
    </source>
</evidence>
<dbReference type="GO" id="GO:0005524">
    <property type="term" value="F:ATP binding"/>
    <property type="evidence" value="ECO:0007669"/>
    <property type="project" value="UniProtKB-UniRule"/>
</dbReference>
<feature type="domain" description="Thymidylate kinase-like" evidence="13">
    <location>
        <begin position="9"/>
        <end position="197"/>
    </location>
</feature>
<keyword evidence="4 12" id="KW-0808">Transferase</keyword>
<evidence type="ECO:0000259" key="13">
    <source>
        <dbReference type="Pfam" id="PF02223"/>
    </source>
</evidence>
<dbReference type="RefSeq" id="WP_123211924.1">
    <property type="nucleotide sequence ID" value="NZ_RJVO01000004.1"/>
</dbReference>
<dbReference type="PANTHER" id="PTHR10344:SF4">
    <property type="entry name" value="UMP-CMP KINASE 2, MITOCHONDRIAL"/>
    <property type="match status" value="1"/>
</dbReference>
<dbReference type="GO" id="GO:0006235">
    <property type="term" value="P:dTTP biosynthetic process"/>
    <property type="evidence" value="ECO:0007669"/>
    <property type="project" value="UniProtKB-UniRule"/>
</dbReference>
<name>A0A3N0VA18_9GAMM</name>
<keyword evidence="8 12" id="KW-0067">ATP-binding</keyword>
<keyword evidence="7 12" id="KW-0418">Kinase</keyword>
<evidence type="ECO:0000313" key="14">
    <source>
        <dbReference type="EMBL" id="ROH89627.1"/>
    </source>
</evidence>
<dbReference type="SUPFAM" id="SSF52540">
    <property type="entry name" value="P-loop containing nucleoside triphosphate hydrolases"/>
    <property type="match status" value="1"/>
</dbReference>
<evidence type="ECO:0000256" key="7">
    <source>
        <dbReference type="ARBA" id="ARBA00022777"/>
    </source>
</evidence>
<dbReference type="FunCoup" id="A0A3N0VA18">
    <property type="interactions" value="520"/>
</dbReference>
<dbReference type="GO" id="GO:0006233">
    <property type="term" value="P:dTDP biosynthetic process"/>
    <property type="evidence" value="ECO:0007669"/>
    <property type="project" value="InterPro"/>
</dbReference>
<dbReference type="Proteomes" id="UP000282106">
    <property type="component" value="Unassembled WGS sequence"/>
</dbReference>
<evidence type="ECO:0000256" key="9">
    <source>
        <dbReference type="ARBA" id="ARBA00029962"/>
    </source>
</evidence>
<proteinExistence type="inferred from homology"/>
<dbReference type="NCBIfam" id="TIGR00041">
    <property type="entry name" value="DTMP_kinase"/>
    <property type="match status" value="1"/>
</dbReference>
<feature type="binding site" evidence="12">
    <location>
        <begin position="11"/>
        <end position="18"/>
    </location>
    <ligand>
        <name>ATP</name>
        <dbReference type="ChEBI" id="CHEBI:30616"/>
    </ligand>
</feature>
<comment type="catalytic activity">
    <reaction evidence="10 12">
        <text>dTMP + ATP = dTDP + ADP</text>
        <dbReference type="Rhea" id="RHEA:13517"/>
        <dbReference type="ChEBI" id="CHEBI:30616"/>
        <dbReference type="ChEBI" id="CHEBI:58369"/>
        <dbReference type="ChEBI" id="CHEBI:63528"/>
        <dbReference type="ChEBI" id="CHEBI:456216"/>
        <dbReference type="EC" id="2.7.4.9"/>
    </reaction>
</comment>
<keyword evidence="15" id="KW-1185">Reference proteome</keyword>
<dbReference type="HAMAP" id="MF_00165">
    <property type="entry name" value="Thymidylate_kinase"/>
    <property type="match status" value="1"/>
</dbReference>
<evidence type="ECO:0000256" key="8">
    <source>
        <dbReference type="ARBA" id="ARBA00022840"/>
    </source>
</evidence>
<evidence type="ECO:0000256" key="1">
    <source>
        <dbReference type="ARBA" id="ARBA00009776"/>
    </source>
</evidence>
<comment type="similarity">
    <text evidence="1 12">Belongs to the thymidylate kinase family.</text>
</comment>
<keyword evidence="5 12" id="KW-0545">Nucleotide biosynthesis</keyword>
<dbReference type="GO" id="GO:0005829">
    <property type="term" value="C:cytosol"/>
    <property type="evidence" value="ECO:0007669"/>
    <property type="project" value="TreeGrafter"/>
</dbReference>
<comment type="function">
    <text evidence="11 12">Phosphorylation of dTMP to form dTDP in both de novo and salvage pathways of dTTP synthesis.</text>
</comment>
<evidence type="ECO:0000256" key="2">
    <source>
        <dbReference type="ARBA" id="ARBA00012980"/>
    </source>
</evidence>
<dbReference type="GO" id="GO:0004798">
    <property type="term" value="F:dTMP kinase activity"/>
    <property type="evidence" value="ECO:0007669"/>
    <property type="project" value="UniProtKB-UniRule"/>
</dbReference>
<sequence length="206" mass="22091">MSQGLFLTLEGGEGAGKSTAARYLAERFRVLGREVVLTREPGGSPLAEAIRGLVLSSWDEGVPAETEVLLMFAARAAHLAATIRPALARGAVVISDRFVDASWAYQGAGRGVPAARLAELEAFVLGELRPDLTLVFDLPPEQGLARAHSRGDANRFEAEAMAFQQRVRQAYLDRARAAPERYALIDASLELPAVQAQLAAALEARL</sequence>
<dbReference type="Pfam" id="PF02223">
    <property type="entry name" value="Thymidylate_kin"/>
    <property type="match status" value="1"/>
</dbReference>
<keyword evidence="6 12" id="KW-0547">Nucleotide-binding</keyword>
<dbReference type="EC" id="2.7.4.9" evidence="2 12"/>
<evidence type="ECO:0000256" key="5">
    <source>
        <dbReference type="ARBA" id="ARBA00022727"/>
    </source>
</evidence>
<dbReference type="InterPro" id="IPR018094">
    <property type="entry name" value="Thymidylate_kinase"/>
</dbReference>
<dbReference type="EMBL" id="RJVO01000004">
    <property type="protein sequence ID" value="ROH89627.1"/>
    <property type="molecule type" value="Genomic_DNA"/>
</dbReference>
<dbReference type="InterPro" id="IPR027417">
    <property type="entry name" value="P-loop_NTPase"/>
</dbReference>
<evidence type="ECO:0000256" key="10">
    <source>
        <dbReference type="ARBA" id="ARBA00048743"/>
    </source>
</evidence>
<dbReference type="InterPro" id="IPR039430">
    <property type="entry name" value="Thymidylate_kin-like_dom"/>
</dbReference>
<dbReference type="FunFam" id="3.40.50.300:FF:000225">
    <property type="entry name" value="Thymidylate kinase"/>
    <property type="match status" value="1"/>
</dbReference>
<organism evidence="14 15">
    <name type="scientific">Stagnimonas aquatica</name>
    <dbReference type="NCBI Taxonomy" id="2689987"/>
    <lineage>
        <taxon>Bacteria</taxon>
        <taxon>Pseudomonadati</taxon>
        <taxon>Pseudomonadota</taxon>
        <taxon>Gammaproteobacteria</taxon>
        <taxon>Nevskiales</taxon>
        <taxon>Nevskiaceae</taxon>
        <taxon>Stagnimonas</taxon>
    </lineage>
</organism>
<dbReference type="GO" id="GO:0006227">
    <property type="term" value="P:dUDP biosynthetic process"/>
    <property type="evidence" value="ECO:0007669"/>
    <property type="project" value="TreeGrafter"/>
</dbReference>
<comment type="caution">
    <text evidence="14">The sequence shown here is derived from an EMBL/GenBank/DDBJ whole genome shotgun (WGS) entry which is preliminary data.</text>
</comment>
<evidence type="ECO:0000256" key="6">
    <source>
        <dbReference type="ARBA" id="ARBA00022741"/>
    </source>
</evidence>
<evidence type="ECO:0000256" key="4">
    <source>
        <dbReference type="ARBA" id="ARBA00022679"/>
    </source>
</evidence>
<reference evidence="14 15" key="1">
    <citation type="submission" date="2018-10" db="EMBL/GenBank/DDBJ databases">
        <authorList>
            <person name="Chen W.-M."/>
        </authorList>
    </citation>
    <scope>NUCLEOTIDE SEQUENCE [LARGE SCALE GENOMIC DNA]</scope>
    <source>
        <strain evidence="14 15">THS-13</strain>
    </source>
</reference>
<dbReference type="CDD" id="cd01672">
    <property type="entry name" value="TMPK"/>
    <property type="match status" value="1"/>
</dbReference>
<evidence type="ECO:0000256" key="11">
    <source>
        <dbReference type="ARBA" id="ARBA00057735"/>
    </source>
</evidence>
<protein>
    <recommendedName>
        <fullName evidence="3 12">Thymidylate kinase</fullName>
        <ecNumber evidence="2 12">2.7.4.9</ecNumber>
    </recommendedName>
    <alternativeName>
        <fullName evidence="9 12">dTMP kinase</fullName>
    </alternativeName>
</protein>
<evidence type="ECO:0000256" key="3">
    <source>
        <dbReference type="ARBA" id="ARBA00017144"/>
    </source>
</evidence>
<gene>
    <name evidence="12" type="primary">tmk</name>
    <name evidence="14" type="ORF">ED208_10905</name>
</gene>
<dbReference type="AlphaFoldDB" id="A0A3N0VA18"/>
<accession>A0A3N0VA18</accession>
<dbReference type="InParanoid" id="A0A3N0VA18"/>
<evidence type="ECO:0000313" key="15">
    <source>
        <dbReference type="Proteomes" id="UP000282106"/>
    </source>
</evidence>